<gene>
    <name evidence="2" type="ORF">BE17_03295</name>
</gene>
<feature type="region of interest" description="Disordered" evidence="1">
    <location>
        <begin position="101"/>
        <end position="131"/>
    </location>
</feature>
<evidence type="ECO:0000313" key="3">
    <source>
        <dbReference type="Proteomes" id="UP000075635"/>
    </source>
</evidence>
<proteinExistence type="predicted"/>
<reference evidence="2 3" key="1">
    <citation type="submission" date="2014-02" db="EMBL/GenBank/DDBJ databases">
        <title>The small core and large imbalanced accessory genome model reveals a collaborative survival strategy of Sorangium cellulosum strains in nature.</title>
        <authorList>
            <person name="Han K."/>
            <person name="Peng R."/>
            <person name="Blom J."/>
            <person name="Li Y.-Z."/>
        </authorList>
    </citation>
    <scope>NUCLEOTIDE SEQUENCE [LARGE SCALE GENOMIC DNA]</scope>
    <source>
        <strain evidence="2 3">So0011-07</strain>
    </source>
</reference>
<organism evidence="2 3">
    <name type="scientific">Sorangium cellulosum</name>
    <name type="common">Polyangium cellulosum</name>
    <dbReference type="NCBI Taxonomy" id="56"/>
    <lineage>
        <taxon>Bacteria</taxon>
        <taxon>Pseudomonadati</taxon>
        <taxon>Myxococcota</taxon>
        <taxon>Polyangia</taxon>
        <taxon>Polyangiales</taxon>
        <taxon>Polyangiaceae</taxon>
        <taxon>Sorangium</taxon>
    </lineage>
</organism>
<dbReference type="Proteomes" id="UP000075635">
    <property type="component" value="Unassembled WGS sequence"/>
</dbReference>
<comment type="caution">
    <text evidence="2">The sequence shown here is derived from an EMBL/GenBank/DDBJ whole genome shotgun (WGS) entry which is preliminary data.</text>
</comment>
<protein>
    <submittedName>
        <fullName evidence="2">Uncharacterized protein</fullName>
    </submittedName>
</protein>
<evidence type="ECO:0000256" key="1">
    <source>
        <dbReference type="SAM" id="MobiDB-lite"/>
    </source>
</evidence>
<dbReference type="AlphaFoldDB" id="A0A150SKV2"/>
<name>A0A150SKV2_SORCE</name>
<accession>A0A150SKV2</accession>
<evidence type="ECO:0000313" key="2">
    <source>
        <dbReference type="EMBL" id="KYF93044.1"/>
    </source>
</evidence>
<sequence length="131" mass="14450">MPRSSQATELSFTAGQRWVQVAIRGVDSGGNAIKKTLLEVQQGRGTFRLTAGCVYEMYFSDHIIKEEELDGLKAPGQHSLQGDGIVFSTSLDDIAFWPSRRHVESPAAQDPPPPPPPYVPSEPFDIRPIYP</sequence>
<dbReference type="EMBL" id="JEMB01000850">
    <property type="protein sequence ID" value="KYF93044.1"/>
    <property type="molecule type" value="Genomic_DNA"/>
</dbReference>
<feature type="compositionally biased region" description="Pro residues" evidence="1">
    <location>
        <begin position="109"/>
        <end position="120"/>
    </location>
</feature>